<evidence type="ECO:0000256" key="1">
    <source>
        <dbReference type="ARBA" id="ARBA00022676"/>
    </source>
</evidence>
<feature type="domain" description="Glycosyltransferase subfamily 4-like N-terminal" evidence="4">
    <location>
        <begin position="25"/>
        <end position="185"/>
    </location>
</feature>
<dbReference type="RefSeq" id="WP_307234978.1">
    <property type="nucleotide sequence ID" value="NZ_JAUSUZ010000001.1"/>
</dbReference>
<dbReference type="AlphaFoldDB" id="A0AAE3VU29"/>
<evidence type="ECO:0000313" key="5">
    <source>
        <dbReference type="EMBL" id="MDQ0363953.1"/>
    </source>
</evidence>
<dbReference type="PANTHER" id="PTHR45947:SF13">
    <property type="entry name" value="TRANSFERASE"/>
    <property type="match status" value="1"/>
</dbReference>
<comment type="caution">
    <text evidence="5">The sequence shown here is derived from an EMBL/GenBank/DDBJ whole genome shotgun (WGS) entry which is preliminary data.</text>
</comment>
<accession>A0AAE3VU29</accession>
<evidence type="ECO:0000313" key="6">
    <source>
        <dbReference type="Proteomes" id="UP001240236"/>
    </source>
</evidence>
<dbReference type="InterPro" id="IPR028098">
    <property type="entry name" value="Glyco_trans_4-like_N"/>
</dbReference>
<dbReference type="PANTHER" id="PTHR45947">
    <property type="entry name" value="SULFOQUINOVOSYL TRANSFERASE SQD2"/>
    <property type="match status" value="1"/>
</dbReference>
<dbReference type="GO" id="GO:1901137">
    <property type="term" value="P:carbohydrate derivative biosynthetic process"/>
    <property type="evidence" value="ECO:0007669"/>
    <property type="project" value="UniProtKB-ARBA"/>
</dbReference>
<dbReference type="Gene3D" id="3.40.50.2000">
    <property type="entry name" value="Glycogen Phosphorylase B"/>
    <property type="match status" value="2"/>
</dbReference>
<dbReference type="InterPro" id="IPR050194">
    <property type="entry name" value="Glycosyltransferase_grp1"/>
</dbReference>
<dbReference type="SUPFAM" id="SSF53756">
    <property type="entry name" value="UDP-Glycosyltransferase/glycogen phosphorylase"/>
    <property type="match status" value="1"/>
</dbReference>
<organism evidence="5 6">
    <name type="scientific">Catenuloplanes indicus</name>
    <dbReference type="NCBI Taxonomy" id="137267"/>
    <lineage>
        <taxon>Bacteria</taxon>
        <taxon>Bacillati</taxon>
        <taxon>Actinomycetota</taxon>
        <taxon>Actinomycetes</taxon>
        <taxon>Micromonosporales</taxon>
        <taxon>Micromonosporaceae</taxon>
        <taxon>Catenuloplanes</taxon>
    </lineage>
</organism>
<gene>
    <name evidence="5" type="ORF">J2S42_000622</name>
</gene>
<dbReference type="GO" id="GO:0016757">
    <property type="term" value="F:glycosyltransferase activity"/>
    <property type="evidence" value="ECO:0007669"/>
    <property type="project" value="UniProtKB-KW"/>
</dbReference>
<dbReference type="EMBL" id="JAUSUZ010000001">
    <property type="protein sequence ID" value="MDQ0363953.1"/>
    <property type="molecule type" value="Genomic_DNA"/>
</dbReference>
<dbReference type="Pfam" id="PF13439">
    <property type="entry name" value="Glyco_transf_4"/>
    <property type="match status" value="1"/>
</dbReference>
<protein>
    <submittedName>
        <fullName evidence="5">Glycosyltransferase involved in cell wall biosynthesis</fullName>
    </submittedName>
</protein>
<name>A0AAE3VU29_9ACTN</name>
<keyword evidence="2" id="KW-0808">Transferase</keyword>
<dbReference type="InterPro" id="IPR001296">
    <property type="entry name" value="Glyco_trans_1"/>
</dbReference>
<evidence type="ECO:0000259" key="4">
    <source>
        <dbReference type="Pfam" id="PF13439"/>
    </source>
</evidence>
<evidence type="ECO:0000259" key="3">
    <source>
        <dbReference type="Pfam" id="PF00534"/>
    </source>
</evidence>
<reference evidence="5 6" key="1">
    <citation type="submission" date="2023-07" db="EMBL/GenBank/DDBJ databases">
        <title>Sequencing the genomes of 1000 actinobacteria strains.</title>
        <authorList>
            <person name="Klenk H.-P."/>
        </authorList>
    </citation>
    <scope>NUCLEOTIDE SEQUENCE [LARGE SCALE GENOMIC DNA]</scope>
    <source>
        <strain evidence="5 6">DSM 44709</strain>
    </source>
</reference>
<feature type="domain" description="Glycosyl transferase family 1" evidence="3">
    <location>
        <begin position="208"/>
        <end position="358"/>
    </location>
</feature>
<dbReference type="Proteomes" id="UP001240236">
    <property type="component" value="Unassembled WGS sequence"/>
</dbReference>
<evidence type="ECO:0000256" key="2">
    <source>
        <dbReference type="ARBA" id="ARBA00022679"/>
    </source>
</evidence>
<sequence length="405" mass="42407">MTGATVDRPQLRIAYVLARPTGYSETFVDSEIRAVRATGAAVDVFPATDAGGGRAAGAALLARVAARHPVRLLRGVRTLGLSYGARAWLAAATAIRLAPAVAAARPDIVHAHFVNLPTAIAVLVARDLGVPVTATAHAADFLLDRHRAALRRRLLALSHLFVISAATAGQLAERGVPMTRVPHGVVRAAFDGVMTPRAASRGGSGTRLVTVARLVGKKGIDTVIEAVARLVAAGRDVTYDVYGDGPLRARLERLAADRGAGAAVTFHGAVPHSTAVGALAVADVAVLPCRSDADGDLDGIPVFLMEAASRHVPVVTTAVSGIPELVDDDSGRLVPPDDAAALAEAVAQVIDDPDRAAHRAELLAGRVATEFSPQLQAQRLLATWYGLARPSNRTVARDRRRRRWT</sequence>
<keyword evidence="1" id="KW-0328">Glycosyltransferase</keyword>
<keyword evidence="6" id="KW-1185">Reference proteome</keyword>
<proteinExistence type="predicted"/>
<dbReference type="Pfam" id="PF00534">
    <property type="entry name" value="Glycos_transf_1"/>
    <property type="match status" value="1"/>
</dbReference>